<dbReference type="AlphaFoldDB" id="A0AAW2XHZ7"/>
<protein>
    <submittedName>
        <fullName evidence="2">Uncharacterized protein</fullName>
    </submittedName>
</protein>
<evidence type="ECO:0000256" key="1">
    <source>
        <dbReference type="SAM" id="Phobius"/>
    </source>
</evidence>
<keyword evidence="1" id="KW-0812">Transmembrane</keyword>
<comment type="caution">
    <text evidence="2">The sequence shown here is derived from an EMBL/GenBank/DDBJ whole genome shotgun (WGS) entry which is preliminary data.</text>
</comment>
<evidence type="ECO:0000313" key="2">
    <source>
        <dbReference type="EMBL" id="KAL0451515.1"/>
    </source>
</evidence>
<name>A0AAW2XHZ7_9LAMI</name>
<sequence length="79" mass="7892">MVPRRFEDSSTGGASGETVILEVSVAGSVDLGAAVVAAPEREVKNVLGTTCRAWVVAAGASPVFCLFGALVGVPTDGTN</sequence>
<proteinExistence type="predicted"/>
<accession>A0AAW2XHZ7</accession>
<feature type="transmembrane region" description="Helical" evidence="1">
    <location>
        <begin position="53"/>
        <end position="73"/>
    </location>
</feature>
<keyword evidence="1" id="KW-0472">Membrane</keyword>
<organism evidence="2">
    <name type="scientific">Sesamum latifolium</name>
    <dbReference type="NCBI Taxonomy" id="2727402"/>
    <lineage>
        <taxon>Eukaryota</taxon>
        <taxon>Viridiplantae</taxon>
        <taxon>Streptophyta</taxon>
        <taxon>Embryophyta</taxon>
        <taxon>Tracheophyta</taxon>
        <taxon>Spermatophyta</taxon>
        <taxon>Magnoliopsida</taxon>
        <taxon>eudicotyledons</taxon>
        <taxon>Gunneridae</taxon>
        <taxon>Pentapetalae</taxon>
        <taxon>asterids</taxon>
        <taxon>lamiids</taxon>
        <taxon>Lamiales</taxon>
        <taxon>Pedaliaceae</taxon>
        <taxon>Sesamum</taxon>
    </lineage>
</organism>
<dbReference type="EMBL" id="JACGWN010000004">
    <property type="protein sequence ID" value="KAL0451515.1"/>
    <property type="molecule type" value="Genomic_DNA"/>
</dbReference>
<reference evidence="2" key="1">
    <citation type="submission" date="2020-06" db="EMBL/GenBank/DDBJ databases">
        <authorList>
            <person name="Li T."/>
            <person name="Hu X."/>
            <person name="Zhang T."/>
            <person name="Song X."/>
            <person name="Zhang H."/>
            <person name="Dai N."/>
            <person name="Sheng W."/>
            <person name="Hou X."/>
            <person name="Wei L."/>
        </authorList>
    </citation>
    <scope>NUCLEOTIDE SEQUENCE</scope>
    <source>
        <strain evidence="2">KEN1</strain>
        <tissue evidence="2">Leaf</tissue>
    </source>
</reference>
<reference evidence="2" key="2">
    <citation type="journal article" date="2024" name="Plant">
        <title>Genomic evolution and insights into agronomic trait innovations of Sesamum species.</title>
        <authorList>
            <person name="Miao H."/>
            <person name="Wang L."/>
            <person name="Qu L."/>
            <person name="Liu H."/>
            <person name="Sun Y."/>
            <person name="Le M."/>
            <person name="Wang Q."/>
            <person name="Wei S."/>
            <person name="Zheng Y."/>
            <person name="Lin W."/>
            <person name="Duan Y."/>
            <person name="Cao H."/>
            <person name="Xiong S."/>
            <person name="Wang X."/>
            <person name="Wei L."/>
            <person name="Li C."/>
            <person name="Ma Q."/>
            <person name="Ju M."/>
            <person name="Zhao R."/>
            <person name="Li G."/>
            <person name="Mu C."/>
            <person name="Tian Q."/>
            <person name="Mei H."/>
            <person name="Zhang T."/>
            <person name="Gao T."/>
            <person name="Zhang H."/>
        </authorList>
    </citation>
    <scope>NUCLEOTIDE SEQUENCE</scope>
    <source>
        <strain evidence="2">KEN1</strain>
    </source>
</reference>
<keyword evidence="1" id="KW-1133">Transmembrane helix</keyword>
<gene>
    <name evidence="2" type="ORF">Slati_1129600</name>
</gene>